<evidence type="ECO:0000256" key="1">
    <source>
        <dbReference type="SAM" id="Coils"/>
    </source>
</evidence>
<feature type="region of interest" description="Disordered" evidence="2">
    <location>
        <begin position="649"/>
        <end position="699"/>
    </location>
</feature>
<protein>
    <recommendedName>
        <fullName evidence="5">Pentatricopeptide repeat domain-containing protein</fullName>
    </recommendedName>
</protein>
<dbReference type="OrthoDB" id="185373at2759"/>
<dbReference type="AlphaFoldDB" id="A0A9P9F5T5"/>
<sequence length="719" mass="82112">MQSLWSRAGQAHRGGCRVCDSAIAALGRRVTTAATRPRKPTFAEVFTACYSTMFASAAVVDAIRKEDRRQDLDRQLEDARRELAEAQMMRVMETKRISASLDVEQPELTDHQMEELWASLKDIYTNRPFMKDVLQPIALSESELLARLHEEHYHKPSRALMRSLRRTDYTTLELAIIAEETDPNIERRSPKTEGQLQQDSRTVVKLVSRLCKRVQSMDPSLPSPSYDEARTLASMWTQTFTYPSMDPQLAERSRVLLNKQLRDIINSPKLGLKEIVGRVCYNILVAPHPPDMHTYNTLIVAFDKRKYYKLAEDVAHSFFFKRRLLPTPSTFVALANHYRLSNQHWKFLRTIACITGLDTLSGCKLGRRRVKEVDELRAGKEWWIGKGMTRTDGWVYKNLPLDRPLLEALIKGLLHISLFEQAATLFVSCMNANVSLDRKIFKQLLDECILALDWGAAVYLVRGFTNCEDSVSLVTGTGRSSEDAYIVNRLRVMVDICGLTKFGAAVSESALSNLGISSTRFGQFLEALARADGTSELDMNSSNDTLTLPESATKLLQFESIWRELEHVQRAIQGIETKLLYNDFPLEFRISMAWHIVEFATQTSLQLNNECGKAFIRQKPRNRMTKRARWCTRWHWYIVRGEYKKSETEGKVDLTEPRSEEGGGTETALGTGELGRDDRQGEARQGEAQQGEARQEETQRDFGFGVLVQRWKKMIVGWF</sequence>
<evidence type="ECO:0000313" key="4">
    <source>
        <dbReference type="Proteomes" id="UP000738349"/>
    </source>
</evidence>
<keyword evidence="1" id="KW-0175">Coiled coil</keyword>
<proteinExistence type="predicted"/>
<reference evidence="3" key="1">
    <citation type="journal article" date="2021" name="Nat. Commun.">
        <title>Genetic determinants of endophytism in the Arabidopsis root mycobiome.</title>
        <authorList>
            <person name="Mesny F."/>
            <person name="Miyauchi S."/>
            <person name="Thiergart T."/>
            <person name="Pickel B."/>
            <person name="Atanasova L."/>
            <person name="Karlsson M."/>
            <person name="Huettel B."/>
            <person name="Barry K.W."/>
            <person name="Haridas S."/>
            <person name="Chen C."/>
            <person name="Bauer D."/>
            <person name="Andreopoulos W."/>
            <person name="Pangilinan J."/>
            <person name="LaButti K."/>
            <person name="Riley R."/>
            <person name="Lipzen A."/>
            <person name="Clum A."/>
            <person name="Drula E."/>
            <person name="Henrissat B."/>
            <person name="Kohler A."/>
            <person name="Grigoriev I.V."/>
            <person name="Martin F.M."/>
            <person name="Hacquard S."/>
        </authorList>
    </citation>
    <scope>NUCLEOTIDE SEQUENCE</scope>
    <source>
        <strain evidence="3">MPI-CAGE-AT-0147</strain>
    </source>
</reference>
<feature type="compositionally biased region" description="Basic and acidic residues" evidence="2">
    <location>
        <begin position="674"/>
        <end position="685"/>
    </location>
</feature>
<evidence type="ECO:0000313" key="3">
    <source>
        <dbReference type="EMBL" id="KAH7153197.1"/>
    </source>
</evidence>
<accession>A0A9P9F5T5</accession>
<keyword evidence="4" id="KW-1185">Reference proteome</keyword>
<evidence type="ECO:0000256" key="2">
    <source>
        <dbReference type="SAM" id="MobiDB-lite"/>
    </source>
</evidence>
<organism evidence="3 4">
    <name type="scientific">Dactylonectria macrodidyma</name>
    <dbReference type="NCBI Taxonomy" id="307937"/>
    <lineage>
        <taxon>Eukaryota</taxon>
        <taxon>Fungi</taxon>
        <taxon>Dikarya</taxon>
        <taxon>Ascomycota</taxon>
        <taxon>Pezizomycotina</taxon>
        <taxon>Sordariomycetes</taxon>
        <taxon>Hypocreomycetidae</taxon>
        <taxon>Hypocreales</taxon>
        <taxon>Nectriaceae</taxon>
        <taxon>Dactylonectria</taxon>
    </lineage>
</organism>
<evidence type="ECO:0008006" key="5">
    <source>
        <dbReference type="Google" id="ProtNLM"/>
    </source>
</evidence>
<gene>
    <name evidence="3" type="ORF">EDB81DRAFT_449648</name>
</gene>
<dbReference type="EMBL" id="JAGMUV010000006">
    <property type="protein sequence ID" value="KAH7153197.1"/>
    <property type="molecule type" value="Genomic_DNA"/>
</dbReference>
<name>A0A9P9F5T5_9HYPO</name>
<dbReference type="Proteomes" id="UP000738349">
    <property type="component" value="Unassembled WGS sequence"/>
</dbReference>
<feature type="coiled-coil region" evidence="1">
    <location>
        <begin position="62"/>
        <end position="96"/>
    </location>
</feature>
<comment type="caution">
    <text evidence="3">The sequence shown here is derived from an EMBL/GenBank/DDBJ whole genome shotgun (WGS) entry which is preliminary data.</text>
</comment>
<feature type="compositionally biased region" description="Basic and acidic residues" evidence="2">
    <location>
        <begin position="649"/>
        <end position="661"/>
    </location>
</feature>